<dbReference type="Gene3D" id="3.40.720.10">
    <property type="entry name" value="Alkaline Phosphatase, subunit A"/>
    <property type="match status" value="1"/>
</dbReference>
<feature type="transmembrane region" description="Helical" evidence="1">
    <location>
        <begin position="154"/>
        <end position="174"/>
    </location>
</feature>
<organism evidence="3 4">
    <name type="scientific">Lignipirellula cremea</name>
    <dbReference type="NCBI Taxonomy" id="2528010"/>
    <lineage>
        <taxon>Bacteria</taxon>
        <taxon>Pseudomonadati</taxon>
        <taxon>Planctomycetota</taxon>
        <taxon>Planctomycetia</taxon>
        <taxon>Pirellulales</taxon>
        <taxon>Pirellulaceae</taxon>
        <taxon>Lignipirellula</taxon>
    </lineage>
</organism>
<dbReference type="KEGG" id="lcre:Pla8534_14570"/>
<dbReference type="AlphaFoldDB" id="A0A518DPC3"/>
<evidence type="ECO:0000259" key="2">
    <source>
        <dbReference type="Pfam" id="PF00884"/>
    </source>
</evidence>
<dbReference type="Proteomes" id="UP000317648">
    <property type="component" value="Chromosome"/>
</dbReference>
<feature type="transmembrane region" description="Helical" evidence="1">
    <location>
        <begin position="34"/>
        <end position="55"/>
    </location>
</feature>
<keyword evidence="4" id="KW-1185">Reference proteome</keyword>
<feature type="transmembrane region" description="Helical" evidence="1">
    <location>
        <begin position="100"/>
        <end position="120"/>
    </location>
</feature>
<gene>
    <name evidence="3" type="ORF">Pla8534_14570</name>
</gene>
<dbReference type="RefSeq" id="WP_145050768.1">
    <property type="nucleotide sequence ID" value="NZ_CP036433.1"/>
</dbReference>
<evidence type="ECO:0000256" key="1">
    <source>
        <dbReference type="SAM" id="Phobius"/>
    </source>
</evidence>
<proteinExistence type="predicted"/>
<reference evidence="3 4" key="1">
    <citation type="submission" date="2019-02" db="EMBL/GenBank/DDBJ databases">
        <title>Deep-cultivation of Planctomycetes and their phenomic and genomic characterization uncovers novel biology.</title>
        <authorList>
            <person name="Wiegand S."/>
            <person name="Jogler M."/>
            <person name="Boedeker C."/>
            <person name="Pinto D."/>
            <person name="Vollmers J."/>
            <person name="Rivas-Marin E."/>
            <person name="Kohn T."/>
            <person name="Peeters S.H."/>
            <person name="Heuer A."/>
            <person name="Rast P."/>
            <person name="Oberbeckmann S."/>
            <person name="Bunk B."/>
            <person name="Jeske O."/>
            <person name="Meyerdierks A."/>
            <person name="Storesund J.E."/>
            <person name="Kallscheuer N."/>
            <person name="Luecker S."/>
            <person name="Lage O.M."/>
            <person name="Pohl T."/>
            <person name="Merkel B.J."/>
            <person name="Hornburger P."/>
            <person name="Mueller R.-W."/>
            <person name="Bruemmer F."/>
            <person name="Labrenz M."/>
            <person name="Spormann A.M."/>
            <person name="Op den Camp H."/>
            <person name="Overmann J."/>
            <person name="Amann R."/>
            <person name="Jetten M.S.M."/>
            <person name="Mascher T."/>
            <person name="Medema M.H."/>
            <person name="Devos D.P."/>
            <person name="Kaster A.-K."/>
            <person name="Ovreas L."/>
            <person name="Rohde M."/>
            <person name="Galperin M.Y."/>
            <person name="Jogler C."/>
        </authorList>
    </citation>
    <scope>NUCLEOTIDE SEQUENCE [LARGE SCALE GENOMIC DNA]</scope>
    <source>
        <strain evidence="3 4">Pla85_3_4</strain>
    </source>
</reference>
<accession>A0A518DPC3</accession>
<dbReference type="InterPro" id="IPR017850">
    <property type="entry name" value="Alkaline_phosphatase_core_sf"/>
</dbReference>
<dbReference type="Pfam" id="PF00884">
    <property type="entry name" value="Sulfatase"/>
    <property type="match status" value="1"/>
</dbReference>
<keyword evidence="1" id="KW-0812">Transmembrane</keyword>
<sequence length="533" mass="59821">MKTDTPTPQGLVYHPFLIAAFGPVAVFARNWHGVMWWEFAAALAVTLSLAGVLLLGFRRVYASPHRAALAASWTIALVLGFGLLYQVNSLLSLVGVSWRVGPSLLLGCWAVLLAGGWYLLSRIGSRKAVDSPEPGHSPASGDSQEEKWTQFANIFSLLVIGSSVGTLVGGGLLAGSPVENVAAPADLAQVQLVSPEEPRDIYYLVFDRYGSRQALEKFFGYDNGPFLEGLRERGFYVAEQSHANYPKTDLSLAATLNMQYHGEHLQPKSHYLAMLENHRVGWLLKEQGYAYRHYGVMLDGLRNSPLADENYWHSPMPTEYTDILYQYSVFDALVKGKSDRNQEDEKFLAATAAASNTRPQFVYAHFLLPHYPWKFNADGSIPSRQQLASRSDRESFVEQLKFTNRRILETIDAIQARSQRPPVIILQADEGPELMYKGDAEMPRNAQLEQRSGVLSAFCFPDRDIRQLAPPTISPVNTFRLVFREYFGARMELLPDRYFYWRKAKELGRPSFGEPCQFVDVTSQLLPARVAQE</sequence>
<dbReference type="SUPFAM" id="SSF53649">
    <property type="entry name" value="Alkaline phosphatase-like"/>
    <property type="match status" value="1"/>
</dbReference>
<dbReference type="EMBL" id="CP036433">
    <property type="protein sequence ID" value="QDU93676.1"/>
    <property type="molecule type" value="Genomic_DNA"/>
</dbReference>
<feature type="domain" description="Sulfatase N-terminal" evidence="2">
    <location>
        <begin position="222"/>
        <end position="436"/>
    </location>
</feature>
<keyword evidence="1" id="KW-0472">Membrane</keyword>
<protein>
    <submittedName>
        <fullName evidence="3">Sulfatase</fullName>
    </submittedName>
</protein>
<evidence type="ECO:0000313" key="4">
    <source>
        <dbReference type="Proteomes" id="UP000317648"/>
    </source>
</evidence>
<keyword evidence="1" id="KW-1133">Transmembrane helix</keyword>
<evidence type="ECO:0000313" key="3">
    <source>
        <dbReference type="EMBL" id="QDU93676.1"/>
    </source>
</evidence>
<dbReference type="OrthoDB" id="681113at2"/>
<feature type="transmembrane region" description="Helical" evidence="1">
    <location>
        <begin position="67"/>
        <end position="88"/>
    </location>
</feature>
<dbReference type="InterPro" id="IPR000917">
    <property type="entry name" value="Sulfatase_N"/>
</dbReference>
<name>A0A518DPC3_9BACT</name>
<feature type="transmembrane region" description="Helical" evidence="1">
    <location>
        <begin position="12"/>
        <end position="28"/>
    </location>
</feature>